<dbReference type="EMBL" id="JBHUFV010000033">
    <property type="protein sequence ID" value="MFD1934291.1"/>
    <property type="molecule type" value="Genomic_DNA"/>
</dbReference>
<organism evidence="1 2">
    <name type="scientific">Nonomuraea mangrovi</name>
    <dbReference type="NCBI Taxonomy" id="2316207"/>
    <lineage>
        <taxon>Bacteria</taxon>
        <taxon>Bacillati</taxon>
        <taxon>Actinomycetota</taxon>
        <taxon>Actinomycetes</taxon>
        <taxon>Streptosporangiales</taxon>
        <taxon>Streptosporangiaceae</taxon>
        <taxon>Nonomuraea</taxon>
    </lineage>
</organism>
<gene>
    <name evidence="1" type="ORF">ACFSKW_22740</name>
</gene>
<dbReference type="Proteomes" id="UP001597368">
    <property type="component" value="Unassembled WGS sequence"/>
</dbReference>
<comment type="caution">
    <text evidence="1">The sequence shown here is derived from an EMBL/GenBank/DDBJ whole genome shotgun (WGS) entry which is preliminary data.</text>
</comment>
<name>A0ABW4SXU9_9ACTN</name>
<proteinExistence type="predicted"/>
<keyword evidence="2" id="KW-1185">Reference proteome</keyword>
<dbReference type="RefSeq" id="WP_379574341.1">
    <property type="nucleotide sequence ID" value="NZ_JBHUFV010000033.1"/>
</dbReference>
<accession>A0ABW4SXU9</accession>
<evidence type="ECO:0000313" key="1">
    <source>
        <dbReference type="EMBL" id="MFD1934291.1"/>
    </source>
</evidence>
<evidence type="ECO:0000313" key="2">
    <source>
        <dbReference type="Proteomes" id="UP001597368"/>
    </source>
</evidence>
<reference evidence="2" key="1">
    <citation type="journal article" date="2019" name="Int. J. Syst. Evol. Microbiol.">
        <title>The Global Catalogue of Microorganisms (GCM) 10K type strain sequencing project: providing services to taxonomists for standard genome sequencing and annotation.</title>
        <authorList>
            <consortium name="The Broad Institute Genomics Platform"/>
            <consortium name="The Broad Institute Genome Sequencing Center for Infectious Disease"/>
            <person name="Wu L."/>
            <person name="Ma J."/>
        </authorList>
    </citation>
    <scope>NUCLEOTIDE SEQUENCE [LARGE SCALE GENOMIC DNA]</scope>
    <source>
        <strain evidence="2">ICMP 6774ER</strain>
    </source>
</reference>
<protein>
    <submittedName>
        <fullName evidence="1">Uncharacterized protein</fullName>
    </submittedName>
</protein>
<sequence length="118" mass="13569">MIIAATGLQVGDSLAFVRVPEDAPHHIRPLSTRRRKHANRPFWHLWNRWHLWGSVIEMERVLRHAPSDARDCERVVWAWCDFGTASIMVHIPADDLILIQRPERAPVGVAPDAWLTTP</sequence>